<name>A0A0F9LDM7_9ZZZZ</name>
<gene>
    <name evidence="1" type="ORF">LCGC14_1227110</name>
</gene>
<organism evidence="1">
    <name type="scientific">marine sediment metagenome</name>
    <dbReference type="NCBI Taxonomy" id="412755"/>
    <lineage>
        <taxon>unclassified sequences</taxon>
        <taxon>metagenomes</taxon>
        <taxon>ecological metagenomes</taxon>
    </lineage>
</organism>
<evidence type="ECO:0000313" key="1">
    <source>
        <dbReference type="EMBL" id="KKM91573.1"/>
    </source>
</evidence>
<proteinExistence type="predicted"/>
<dbReference type="AlphaFoldDB" id="A0A0F9LDM7"/>
<comment type="caution">
    <text evidence="1">The sequence shown here is derived from an EMBL/GenBank/DDBJ whole genome shotgun (WGS) entry which is preliminary data.</text>
</comment>
<sequence>MTTDTAPLAIRVLVLDYLLGSSEFSDHLDVCVGEGNPIPAEWLDAAAMEAYVAATEALDEWMRTLIAGRPYDTPLVEWEHRELVDIDDAKEIAANQGHRYG</sequence>
<dbReference type="EMBL" id="LAZR01006514">
    <property type="protein sequence ID" value="KKM91573.1"/>
    <property type="molecule type" value="Genomic_DNA"/>
</dbReference>
<protein>
    <submittedName>
        <fullName evidence="1">Uncharacterized protein</fullName>
    </submittedName>
</protein>
<reference evidence="1" key="1">
    <citation type="journal article" date="2015" name="Nature">
        <title>Complex archaea that bridge the gap between prokaryotes and eukaryotes.</title>
        <authorList>
            <person name="Spang A."/>
            <person name="Saw J.H."/>
            <person name="Jorgensen S.L."/>
            <person name="Zaremba-Niedzwiedzka K."/>
            <person name="Martijn J."/>
            <person name="Lind A.E."/>
            <person name="van Eijk R."/>
            <person name="Schleper C."/>
            <person name="Guy L."/>
            <person name="Ettema T.J."/>
        </authorList>
    </citation>
    <scope>NUCLEOTIDE SEQUENCE</scope>
</reference>
<accession>A0A0F9LDM7</accession>